<evidence type="ECO:0000256" key="7">
    <source>
        <dbReference type="SAM" id="Phobius"/>
    </source>
</evidence>
<feature type="transmembrane region" description="Helical" evidence="7">
    <location>
        <begin position="86"/>
        <end position="105"/>
    </location>
</feature>
<dbReference type="PANTHER" id="PTHR30576:SF10">
    <property type="entry name" value="SLL5057 PROTEIN"/>
    <property type="match status" value="1"/>
</dbReference>
<comment type="similarity">
    <text evidence="2">Belongs to the bacterial sugar transferase family.</text>
</comment>
<dbReference type="NCBIfam" id="TIGR03025">
    <property type="entry name" value="EPS_sugtrans"/>
    <property type="match status" value="1"/>
</dbReference>
<dbReference type="AlphaFoldDB" id="A0A146GFK6"/>
<dbReference type="InterPro" id="IPR003362">
    <property type="entry name" value="Bact_transf"/>
</dbReference>
<dbReference type="STRING" id="690879.TSACC_3462"/>
<organism evidence="9 10">
    <name type="scientific">Terrimicrobium sacchariphilum</name>
    <dbReference type="NCBI Taxonomy" id="690879"/>
    <lineage>
        <taxon>Bacteria</taxon>
        <taxon>Pseudomonadati</taxon>
        <taxon>Verrucomicrobiota</taxon>
        <taxon>Terrimicrobiia</taxon>
        <taxon>Terrimicrobiales</taxon>
        <taxon>Terrimicrobiaceae</taxon>
        <taxon>Terrimicrobium</taxon>
    </lineage>
</organism>
<dbReference type="RefSeq" id="WP_075081211.1">
    <property type="nucleotide sequence ID" value="NZ_BDCO01000003.1"/>
</dbReference>
<dbReference type="OrthoDB" id="9808602at2"/>
<dbReference type="GO" id="GO:0016780">
    <property type="term" value="F:phosphotransferase activity, for other substituted phosphate groups"/>
    <property type="evidence" value="ECO:0007669"/>
    <property type="project" value="TreeGrafter"/>
</dbReference>
<comment type="subcellular location">
    <subcellularLocation>
        <location evidence="1">Membrane</location>
        <topology evidence="1">Multi-pass membrane protein</topology>
    </subcellularLocation>
</comment>
<evidence type="ECO:0000256" key="4">
    <source>
        <dbReference type="ARBA" id="ARBA00022692"/>
    </source>
</evidence>
<keyword evidence="10" id="KW-1185">Reference proteome</keyword>
<feature type="transmembrane region" description="Helical" evidence="7">
    <location>
        <begin position="111"/>
        <end position="128"/>
    </location>
</feature>
<name>A0A146GFK6_TERSA</name>
<keyword evidence="5 7" id="KW-1133">Transmembrane helix</keyword>
<keyword evidence="4 7" id="KW-0812">Transmembrane</keyword>
<dbReference type="PANTHER" id="PTHR30576">
    <property type="entry name" value="COLANIC BIOSYNTHESIS UDP-GLUCOSE LIPID CARRIER TRANSFERASE"/>
    <property type="match status" value="1"/>
</dbReference>
<sequence length="463" mass="52381">MLARKTEINLQLNQLIDAFILGAMFWFAYTLRATKFIVLDHAYDIPGFERFLWMLAIIMPFGPFLLEVQGYYNYPLEKTIVRSLQQIARAGVFLGLMLGAAVIFLRQEVPSRSVLILFCLLAPAALIIKERLAVWRRIHQLSLGGAGERIIIAGELDKAREIVAAFSPSQRLEITVVELVDLEKSPVANLVDAIHRQNVGRVILAFRRIELETVQKAIEACEVEGVEAWLSADFIRTSVARPTYESLGRRPMLVFRATPDVSWALLVKAAFDRASSALGLLVISPALIIIALLVKFTSPGPIIFRQRRAGIHGKPFTMFKFRTMYSDAEKRQAELQALNEMSGPVFKVQNDPRITPIGRWLRKTSLDELPQLFNVLRGEMSLVGPRPLPLYEVEQFQNVSHRRRLSMKPGLTCIWQVRGRNNVTSFDDWVQMDLEYIDHWSLSLDFGILIRTVPAVLLGSGAK</sequence>
<feature type="domain" description="Bacterial sugar transferase" evidence="8">
    <location>
        <begin position="268"/>
        <end position="457"/>
    </location>
</feature>
<dbReference type="Proteomes" id="UP000076023">
    <property type="component" value="Unassembled WGS sequence"/>
</dbReference>
<evidence type="ECO:0000256" key="2">
    <source>
        <dbReference type="ARBA" id="ARBA00006464"/>
    </source>
</evidence>
<protein>
    <submittedName>
        <fullName evidence="9">Exopolysaccharide biosynthesis polyprenyl glycosylphosphotransferase</fullName>
    </submittedName>
</protein>
<evidence type="ECO:0000256" key="6">
    <source>
        <dbReference type="ARBA" id="ARBA00023136"/>
    </source>
</evidence>
<dbReference type="GO" id="GO:0016020">
    <property type="term" value="C:membrane"/>
    <property type="evidence" value="ECO:0007669"/>
    <property type="project" value="UniProtKB-SubCell"/>
</dbReference>
<evidence type="ECO:0000256" key="1">
    <source>
        <dbReference type="ARBA" id="ARBA00004141"/>
    </source>
</evidence>
<keyword evidence="3 9" id="KW-0808">Transferase</keyword>
<dbReference type="Pfam" id="PF02397">
    <property type="entry name" value="Bac_transf"/>
    <property type="match status" value="1"/>
</dbReference>
<evidence type="ECO:0000259" key="8">
    <source>
        <dbReference type="Pfam" id="PF02397"/>
    </source>
</evidence>
<comment type="caution">
    <text evidence="9">The sequence shown here is derived from an EMBL/GenBank/DDBJ whole genome shotgun (WGS) entry which is preliminary data.</text>
</comment>
<feature type="transmembrane region" description="Helical" evidence="7">
    <location>
        <begin position="51"/>
        <end position="74"/>
    </location>
</feature>
<evidence type="ECO:0000256" key="5">
    <source>
        <dbReference type="ARBA" id="ARBA00022989"/>
    </source>
</evidence>
<dbReference type="InParanoid" id="A0A146GFK6"/>
<keyword evidence="6 7" id="KW-0472">Membrane</keyword>
<dbReference type="EMBL" id="BDCO01000003">
    <property type="protein sequence ID" value="GAT35397.1"/>
    <property type="molecule type" value="Genomic_DNA"/>
</dbReference>
<dbReference type="InterPro" id="IPR017475">
    <property type="entry name" value="EPS_sugar_tfrase"/>
</dbReference>
<feature type="transmembrane region" description="Helical" evidence="7">
    <location>
        <begin position="277"/>
        <end position="298"/>
    </location>
</feature>
<gene>
    <name evidence="9" type="ORF">TSACC_3462</name>
</gene>
<feature type="transmembrane region" description="Helical" evidence="7">
    <location>
        <begin position="12"/>
        <end position="31"/>
    </location>
</feature>
<proteinExistence type="inferred from homology"/>
<evidence type="ECO:0000256" key="3">
    <source>
        <dbReference type="ARBA" id="ARBA00022679"/>
    </source>
</evidence>
<reference evidence="10" key="1">
    <citation type="journal article" date="2017" name="Genome Announc.">
        <title>Draft Genome Sequence of Terrimicrobium sacchariphilum NM-5T, a Facultative Anaerobic Soil Bacterium of the Class Spartobacteria.</title>
        <authorList>
            <person name="Qiu Y.L."/>
            <person name="Tourlousse D.M."/>
            <person name="Matsuura N."/>
            <person name="Ohashi A."/>
            <person name="Sekiguchi Y."/>
        </authorList>
    </citation>
    <scope>NUCLEOTIDE SEQUENCE [LARGE SCALE GENOMIC DNA]</scope>
    <source>
        <strain evidence="10">NM-5</strain>
    </source>
</reference>
<evidence type="ECO:0000313" key="10">
    <source>
        <dbReference type="Proteomes" id="UP000076023"/>
    </source>
</evidence>
<evidence type="ECO:0000313" key="9">
    <source>
        <dbReference type="EMBL" id="GAT35397.1"/>
    </source>
</evidence>
<accession>A0A146GFK6</accession>